<sequence length="517" mass="56519">MSTSQQPRPVALLILDGYGHNPDTENNAVAAARTPVMDRLQETYPHTLINTDGENVGLPEGQMGNSEVGHMNLGAGRVVYQSLTRISKAIRDNELGDNAALTEAIDAAVNDDRAVHVLGLLSPGGVHSHEDHVLALAELAQARGAKKVYIHAFLDGRDTAPKSALESLQRADALLRKLGVGRVASMVGRFYAMDRDNRWDRVEAAWQVVVNGEAEHVDNDVEHALNAAYDRDETDEFVTATSLRDGDDDRVAIQDGDAVLFANFRADRAREIAHALVDPGFDGFKRDRTPKVHFVAMTQYSDDLGVPVAFPPNDLPNTLGEFVSSKGLTQLRIAETEKYAHVTFFFSGGREEEYEGEERILVDSPRDVKTYDEKPEMSAFEVTDRLVEAIDSGRFDLVICNYANGDMVGHSGDLKAATKAIEAVDECLGRVVEAIERAGGECLVTADHGNAEQMVDPETGNPQTAHTTFQVPLVYVSQQKATLRDDGRLCDIAPSLLAMMGQTPPEEMTGRVLIERQ</sequence>
<feature type="binding site" evidence="10 13">
    <location>
        <position position="16"/>
    </location>
    <ligand>
        <name>Mn(2+)</name>
        <dbReference type="ChEBI" id="CHEBI:29035"/>
        <label>2</label>
    </ligand>
</feature>
<dbReference type="InterPro" id="IPR005995">
    <property type="entry name" value="Pgm_bpd_ind"/>
</dbReference>
<comment type="cofactor">
    <cofactor evidence="10">
        <name>Mn(2+)</name>
        <dbReference type="ChEBI" id="CHEBI:29035"/>
    </cofactor>
    <text evidence="10">Binds 2 manganese ions per subunit.</text>
</comment>
<organism evidence="16 17">
    <name type="scientific">Kushneria avicenniae</name>
    <dbReference type="NCBI Taxonomy" id="402385"/>
    <lineage>
        <taxon>Bacteria</taxon>
        <taxon>Pseudomonadati</taxon>
        <taxon>Pseudomonadota</taxon>
        <taxon>Gammaproteobacteria</taxon>
        <taxon>Oceanospirillales</taxon>
        <taxon>Halomonadaceae</taxon>
        <taxon>Kushneria</taxon>
    </lineage>
</organism>
<dbReference type="GO" id="GO:0005829">
    <property type="term" value="C:cytosol"/>
    <property type="evidence" value="ECO:0007669"/>
    <property type="project" value="TreeGrafter"/>
</dbReference>
<feature type="binding site" evidence="10 12">
    <location>
        <begin position="265"/>
        <end position="268"/>
    </location>
    <ligand>
        <name>substrate</name>
    </ligand>
</feature>
<evidence type="ECO:0000259" key="14">
    <source>
        <dbReference type="Pfam" id="PF01676"/>
    </source>
</evidence>
<accession>A0A1I1JEG6</accession>
<evidence type="ECO:0000256" key="13">
    <source>
        <dbReference type="PIRSR" id="PIRSR001492-3"/>
    </source>
</evidence>
<dbReference type="SUPFAM" id="SSF53649">
    <property type="entry name" value="Alkaline phosphatase-like"/>
    <property type="match status" value="1"/>
</dbReference>
<dbReference type="Gene3D" id="3.40.720.10">
    <property type="entry name" value="Alkaline Phosphatase, subunit A"/>
    <property type="match status" value="1"/>
</dbReference>
<dbReference type="STRING" id="402385.SAMN05421848_1474"/>
<feature type="binding site" evidence="10 12">
    <location>
        <begin position="157"/>
        <end position="158"/>
    </location>
    <ligand>
        <name>substrate</name>
    </ligand>
</feature>
<dbReference type="Gene3D" id="3.40.1450.10">
    <property type="entry name" value="BPG-independent phosphoglycerate mutase, domain B"/>
    <property type="match status" value="1"/>
</dbReference>
<evidence type="ECO:0000256" key="1">
    <source>
        <dbReference type="ARBA" id="ARBA00000370"/>
    </source>
</evidence>
<comment type="pathway">
    <text evidence="2 10">Carbohydrate degradation; glycolysis; pyruvate from D-glyceraldehyde 3-phosphate: step 3/5.</text>
</comment>
<evidence type="ECO:0000256" key="4">
    <source>
        <dbReference type="ARBA" id="ARBA00012026"/>
    </source>
</evidence>
<feature type="binding site" evidence="10 12">
    <location>
        <position position="189"/>
    </location>
    <ligand>
        <name>substrate</name>
    </ligand>
</feature>
<dbReference type="InterPro" id="IPR036646">
    <property type="entry name" value="PGAM_B_sf"/>
</dbReference>
<protein>
    <recommendedName>
        <fullName evidence="9 10">2,3-bisphosphoglycerate-independent phosphoglycerate mutase</fullName>
        <shortName evidence="10">BPG-independent PGAM</shortName>
        <shortName evidence="10">Phosphoglyceromutase</shortName>
        <shortName evidence="10">iPGM</shortName>
        <ecNumber evidence="4 10">5.4.2.12</ecNumber>
    </recommendedName>
</protein>
<dbReference type="EC" id="5.4.2.12" evidence="4 10"/>
<dbReference type="EMBL" id="FOLY01000003">
    <property type="protein sequence ID" value="SFC46382.1"/>
    <property type="molecule type" value="Genomic_DNA"/>
</dbReference>
<name>A0A1I1JEG6_9GAMM</name>
<dbReference type="RefSeq" id="WP_090132401.1">
    <property type="nucleotide sequence ID" value="NZ_FOLY01000003.1"/>
</dbReference>
<feature type="binding site" evidence="10 12">
    <location>
        <position position="338"/>
    </location>
    <ligand>
        <name>substrate</name>
    </ligand>
</feature>
<proteinExistence type="inferred from homology"/>
<evidence type="ECO:0000313" key="17">
    <source>
        <dbReference type="Proteomes" id="UP000199046"/>
    </source>
</evidence>
<feature type="binding site" evidence="10 12">
    <location>
        <position position="195"/>
    </location>
    <ligand>
        <name>substrate</name>
    </ligand>
</feature>
<feature type="binding site" evidence="10 13">
    <location>
        <position position="466"/>
    </location>
    <ligand>
        <name>Mn(2+)</name>
        <dbReference type="ChEBI" id="CHEBI:29035"/>
        <label>1</label>
    </ligand>
</feature>
<dbReference type="FunFam" id="3.40.1450.10:FF:000001">
    <property type="entry name" value="2,3-bisphosphoglycerate-independent phosphoglycerate mutase"/>
    <property type="match status" value="1"/>
</dbReference>
<dbReference type="UniPathway" id="UPA00109">
    <property type="reaction ID" value="UER00186"/>
</dbReference>
<dbReference type="SUPFAM" id="SSF64158">
    <property type="entry name" value="2,3-Bisphosphoglycerate-independent phosphoglycerate mutase, substrate-binding domain"/>
    <property type="match status" value="1"/>
</dbReference>
<keyword evidence="17" id="KW-1185">Reference proteome</keyword>
<feature type="binding site" evidence="10 12">
    <location>
        <position position="127"/>
    </location>
    <ligand>
        <name>substrate</name>
    </ligand>
</feature>
<evidence type="ECO:0000256" key="5">
    <source>
        <dbReference type="ARBA" id="ARBA00022723"/>
    </source>
</evidence>
<dbReference type="GO" id="GO:0006096">
    <property type="term" value="P:glycolytic process"/>
    <property type="evidence" value="ECO:0007669"/>
    <property type="project" value="UniProtKB-UniRule"/>
</dbReference>
<keyword evidence="7 10" id="KW-0464">Manganese</keyword>
<evidence type="ECO:0000256" key="6">
    <source>
        <dbReference type="ARBA" id="ARBA00023152"/>
    </source>
</evidence>
<evidence type="ECO:0000256" key="12">
    <source>
        <dbReference type="PIRSR" id="PIRSR001492-2"/>
    </source>
</evidence>
<dbReference type="InterPro" id="IPR011258">
    <property type="entry name" value="BPG-indep_PGM_N"/>
</dbReference>
<dbReference type="Pfam" id="PF01676">
    <property type="entry name" value="Metalloenzyme"/>
    <property type="match status" value="1"/>
</dbReference>
<comment type="catalytic activity">
    <reaction evidence="1 10">
        <text>(2R)-2-phosphoglycerate = (2R)-3-phosphoglycerate</text>
        <dbReference type="Rhea" id="RHEA:15901"/>
        <dbReference type="ChEBI" id="CHEBI:58272"/>
        <dbReference type="ChEBI" id="CHEBI:58289"/>
        <dbReference type="EC" id="5.4.2.12"/>
    </reaction>
</comment>
<keyword evidence="6 10" id="KW-0324">Glycolysis</keyword>
<dbReference type="Proteomes" id="UP000199046">
    <property type="component" value="Unassembled WGS sequence"/>
</dbReference>
<evidence type="ECO:0000313" key="16">
    <source>
        <dbReference type="EMBL" id="SFC46382.1"/>
    </source>
</evidence>
<dbReference type="AlphaFoldDB" id="A0A1I1JEG6"/>
<dbReference type="HAMAP" id="MF_01038">
    <property type="entry name" value="GpmI"/>
    <property type="match status" value="1"/>
</dbReference>
<evidence type="ECO:0000259" key="15">
    <source>
        <dbReference type="Pfam" id="PF06415"/>
    </source>
</evidence>
<feature type="binding site" evidence="10 13">
    <location>
        <position position="406"/>
    </location>
    <ligand>
        <name>Mn(2+)</name>
        <dbReference type="ChEBI" id="CHEBI:29035"/>
        <label>1</label>
    </ligand>
</feature>
<dbReference type="OrthoDB" id="9800863at2"/>
<evidence type="ECO:0000256" key="10">
    <source>
        <dbReference type="HAMAP-Rule" id="MF_01038"/>
    </source>
</evidence>
<keyword evidence="8 10" id="KW-0413">Isomerase</keyword>
<dbReference type="InterPro" id="IPR017850">
    <property type="entry name" value="Alkaline_phosphatase_core_sf"/>
</dbReference>
<dbReference type="InterPro" id="IPR006124">
    <property type="entry name" value="Metalloenzyme"/>
</dbReference>
<dbReference type="NCBIfam" id="TIGR01307">
    <property type="entry name" value="pgm_bpd_ind"/>
    <property type="match status" value="1"/>
</dbReference>
<feature type="binding site" evidence="10 13">
    <location>
        <position position="410"/>
    </location>
    <ligand>
        <name>Mn(2+)</name>
        <dbReference type="ChEBI" id="CHEBI:29035"/>
        <label>1</label>
    </ligand>
</feature>
<dbReference type="GO" id="GO:0004619">
    <property type="term" value="F:phosphoglycerate mutase activity"/>
    <property type="evidence" value="ECO:0007669"/>
    <property type="project" value="UniProtKB-UniRule"/>
</dbReference>
<feature type="binding site" evidence="10 13">
    <location>
        <position position="447"/>
    </location>
    <ligand>
        <name>Mn(2+)</name>
        <dbReference type="ChEBI" id="CHEBI:29035"/>
        <label>2</label>
    </ligand>
</feature>
<dbReference type="CDD" id="cd16010">
    <property type="entry name" value="iPGM"/>
    <property type="match status" value="1"/>
</dbReference>
<keyword evidence="5 10" id="KW-0479">Metal-binding</keyword>
<evidence type="ECO:0000256" key="9">
    <source>
        <dbReference type="ARBA" id="ARBA00071648"/>
    </source>
</evidence>
<feature type="binding site" evidence="10 13">
    <location>
        <position position="448"/>
    </location>
    <ligand>
        <name>Mn(2+)</name>
        <dbReference type="ChEBI" id="CHEBI:29035"/>
        <label>2</label>
    </ligand>
</feature>
<dbReference type="PIRSF" id="PIRSF001492">
    <property type="entry name" value="IPGAM"/>
    <property type="match status" value="1"/>
</dbReference>
<dbReference type="GO" id="GO:0006007">
    <property type="term" value="P:glucose catabolic process"/>
    <property type="evidence" value="ECO:0007669"/>
    <property type="project" value="InterPro"/>
</dbReference>
<dbReference type="PANTHER" id="PTHR31637:SF0">
    <property type="entry name" value="2,3-BISPHOSPHOGLYCERATE-INDEPENDENT PHOSPHOGLYCERATE MUTASE"/>
    <property type="match status" value="1"/>
</dbReference>
<feature type="active site" description="Phosphoserine intermediate" evidence="10 11">
    <location>
        <position position="66"/>
    </location>
</feature>
<evidence type="ECO:0000256" key="2">
    <source>
        <dbReference type="ARBA" id="ARBA00004798"/>
    </source>
</evidence>
<feature type="domain" description="Metalloenzyme" evidence="14">
    <location>
        <begin position="9"/>
        <end position="501"/>
    </location>
</feature>
<evidence type="ECO:0000256" key="8">
    <source>
        <dbReference type="ARBA" id="ARBA00023235"/>
    </source>
</evidence>
<comment type="function">
    <text evidence="10">Catalyzes the interconversion of 2-phosphoglycerate and 3-phosphoglycerate.</text>
</comment>
<gene>
    <name evidence="10" type="primary">gpmI</name>
    <name evidence="16" type="ORF">SAMN05421848_1474</name>
</gene>
<comment type="similarity">
    <text evidence="3 10">Belongs to the BPG-independent phosphoglycerate mutase family.</text>
</comment>
<evidence type="ECO:0000256" key="11">
    <source>
        <dbReference type="PIRSR" id="PIRSR001492-1"/>
    </source>
</evidence>
<feature type="domain" description="BPG-independent PGAM N-terminal" evidence="15">
    <location>
        <begin position="86"/>
        <end position="301"/>
    </location>
</feature>
<comment type="subunit">
    <text evidence="10">Monomer.</text>
</comment>
<dbReference type="Pfam" id="PF06415">
    <property type="entry name" value="iPGM_N"/>
    <property type="match status" value="1"/>
</dbReference>
<dbReference type="GO" id="GO:0030145">
    <property type="term" value="F:manganese ion binding"/>
    <property type="evidence" value="ECO:0007669"/>
    <property type="project" value="UniProtKB-UniRule"/>
</dbReference>
<evidence type="ECO:0000256" key="7">
    <source>
        <dbReference type="ARBA" id="ARBA00023211"/>
    </source>
</evidence>
<reference evidence="17" key="1">
    <citation type="submission" date="2016-10" db="EMBL/GenBank/DDBJ databases">
        <authorList>
            <person name="Varghese N."/>
            <person name="Submissions S."/>
        </authorList>
    </citation>
    <scope>NUCLEOTIDE SEQUENCE [LARGE SCALE GENOMIC DNA]</scope>
    <source>
        <strain evidence="17">DSM 23439</strain>
    </source>
</reference>
<dbReference type="PANTHER" id="PTHR31637">
    <property type="entry name" value="2,3-BISPHOSPHOGLYCERATE-INDEPENDENT PHOSPHOGLYCERATE MUTASE"/>
    <property type="match status" value="1"/>
</dbReference>
<evidence type="ECO:0000256" key="3">
    <source>
        <dbReference type="ARBA" id="ARBA00008819"/>
    </source>
</evidence>
<feature type="binding site" evidence="10 13">
    <location>
        <position position="66"/>
    </location>
    <ligand>
        <name>Mn(2+)</name>
        <dbReference type="ChEBI" id="CHEBI:29035"/>
        <label>2</label>
    </ligand>
</feature>